<reference evidence="6" key="1">
    <citation type="journal article" date="2023" name="Mol. Phylogenet. Evol.">
        <title>Genome-scale phylogeny and comparative genomics of the fungal order Sordariales.</title>
        <authorList>
            <person name="Hensen N."/>
            <person name="Bonometti L."/>
            <person name="Westerberg I."/>
            <person name="Brannstrom I.O."/>
            <person name="Guillou S."/>
            <person name="Cros-Aarteil S."/>
            <person name="Calhoun S."/>
            <person name="Haridas S."/>
            <person name="Kuo A."/>
            <person name="Mondo S."/>
            <person name="Pangilinan J."/>
            <person name="Riley R."/>
            <person name="LaButti K."/>
            <person name="Andreopoulos B."/>
            <person name="Lipzen A."/>
            <person name="Chen C."/>
            <person name="Yan M."/>
            <person name="Daum C."/>
            <person name="Ng V."/>
            <person name="Clum A."/>
            <person name="Steindorff A."/>
            <person name="Ohm R.A."/>
            <person name="Martin F."/>
            <person name="Silar P."/>
            <person name="Natvig D.O."/>
            <person name="Lalanne C."/>
            <person name="Gautier V."/>
            <person name="Ament-Velasquez S.L."/>
            <person name="Kruys A."/>
            <person name="Hutchinson M.I."/>
            <person name="Powell A.J."/>
            <person name="Barry K."/>
            <person name="Miller A.N."/>
            <person name="Grigoriev I.V."/>
            <person name="Debuchy R."/>
            <person name="Gladieux P."/>
            <person name="Hiltunen Thoren M."/>
            <person name="Johannesson H."/>
        </authorList>
    </citation>
    <scope>NUCLEOTIDE SEQUENCE</scope>
    <source>
        <strain evidence="6">CBS 141.50</strain>
    </source>
</reference>
<dbReference type="InterPro" id="IPR045851">
    <property type="entry name" value="AMP-bd_C_sf"/>
</dbReference>
<reference evidence="6" key="2">
    <citation type="submission" date="2023-05" db="EMBL/GenBank/DDBJ databases">
        <authorList>
            <consortium name="Lawrence Berkeley National Laboratory"/>
            <person name="Steindorff A."/>
            <person name="Hensen N."/>
            <person name="Bonometti L."/>
            <person name="Westerberg I."/>
            <person name="Brannstrom I.O."/>
            <person name="Guillou S."/>
            <person name="Cros-Aarteil S."/>
            <person name="Calhoun S."/>
            <person name="Haridas S."/>
            <person name="Kuo A."/>
            <person name="Mondo S."/>
            <person name="Pangilinan J."/>
            <person name="Riley R."/>
            <person name="Labutti K."/>
            <person name="Andreopoulos B."/>
            <person name="Lipzen A."/>
            <person name="Chen C."/>
            <person name="Yanf M."/>
            <person name="Daum C."/>
            <person name="Ng V."/>
            <person name="Clum A."/>
            <person name="Ohm R."/>
            <person name="Martin F."/>
            <person name="Silar P."/>
            <person name="Natvig D."/>
            <person name="Lalanne C."/>
            <person name="Gautier V."/>
            <person name="Ament-Velasquez S.L."/>
            <person name="Kruys A."/>
            <person name="Hutchinson M.I."/>
            <person name="Powell A.J."/>
            <person name="Barry K."/>
            <person name="Miller A.N."/>
            <person name="Grigoriev I.V."/>
            <person name="Debuchy R."/>
            <person name="Gladieux P."/>
            <person name="Thoren M.H."/>
            <person name="Johannesson H."/>
        </authorList>
    </citation>
    <scope>NUCLEOTIDE SEQUENCE</scope>
    <source>
        <strain evidence="6">CBS 141.50</strain>
    </source>
</reference>
<feature type="transmembrane region" description="Helical" evidence="3">
    <location>
        <begin position="72"/>
        <end position="96"/>
    </location>
</feature>
<evidence type="ECO:0000259" key="4">
    <source>
        <dbReference type="Pfam" id="PF00501"/>
    </source>
</evidence>
<dbReference type="CDD" id="cd05911">
    <property type="entry name" value="Firefly_Luc_like"/>
    <property type="match status" value="1"/>
</dbReference>
<feature type="domain" description="AMP-dependent synthetase/ligase" evidence="4">
    <location>
        <begin position="29"/>
        <end position="437"/>
    </location>
</feature>
<comment type="similarity">
    <text evidence="1">Belongs to the ATP-dependent AMP-binding enzyme family.</text>
</comment>
<dbReference type="FunFam" id="3.30.300.30:FF:000007">
    <property type="entry name" value="4-coumarate--CoA ligase 2"/>
    <property type="match status" value="1"/>
</dbReference>
<dbReference type="PANTHER" id="PTHR24096:SF424">
    <property type="entry name" value="ACETYL-COA SYNTHETASE-LIKE PROTEIN-RELATED"/>
    <property type="match status" value="1"/>
</dbReference>
<dbReference type="AlphaFoldDB" id="A0AAN6UYD2"/>
<proteinExistence type="inferred from homology"/>
<keyword evidence="3" id="KW-0812">Transmembrane</keyword>
<accession>A0AAN6UYD2</accession>
<dbReference type="Proteomes" id="UP001302676">
    <property type="component" value="Unassembled WGS sequence"/>
</dbReference>
<feature type="region of interest" description="Disordered" evidence="2">
    <location>
        <begin position="575"/>
        <end position="594"/>
    </location>
</feature>
<sequence>MTIQSRWTVDVPRCSLAQWIFGSACDPLPNHKSFIDPDDPDNNFLTMPHFRLLAKRVSLGLLRAGLQKGDRVLLFSGNSLLFPSVFLGILMAGGIVTGANPSFVPRELAYQLQDSGATFLFAAEQALDTAFAAAKEAGLSKDRVFVLGPASVPVKELATASSPAQGPAAGSNKPVDLAGARHWTELLRLGGSPAQAEAWRWEEPANPEETTCCLNYSSGTTGVPKGVEISHYSYVANGVGVVHTTKLHPDFAQKQQTDSGLAFLPFYHTYGQTYFIANMPHLHIPVYVMPAFDFVKMLTHIQRFRITTLAVVPPIVVLLAKHPAVKQFDLSSVETIGSGAAPLSLEVCEEVQRQFTASTSPSAREFRIRQGWGMTELTCTALSWDPTSPIPTSSGVGELSPNCAAQLVSLETGQPITTPNTPGELWVTGPTLMRRYWRKPQATADTITVDTNGTRWLRTGDIAYIEAYRAGGIVHVVDRVKELIKVKGNQVAPAELEGVLLENPEVADAAVVGVTIGGEEVPRAYVVRRAGSKVTEAEVAGWMEGKVVRYKRLKGGVVFVEGIPKNPSGKILRKQLRDRAREEVGDTAPKTSRL</sequence>
<dbReference type="InterPro" id="IPR042099">
    <property type="entry name" value="ANL_N_sf"/>
</dbReference>
<dbReference type="PANTHER" id="PTHR24096">
    <property type="entry name" value="LONG-CHAIN-FATTY-ACID--COA LIGASE"/>
    <property type="match status" value="1"/>
</dbReference>
<dbReference type="PROSITE" id="PS51257">
    <property type="entry name" value="PROKAR_LIPOPROTEIN"/>
    <property type="match status" value="1"/>
</dbReference>
<evidence type="ECO:0000313" key="7">
    <source>
        <dbReference type="Proteomes" id="UP001302676"/>
    </source>
</evidence>
<dbReference type="InterPro" id="IPR000873">
    <property type="entry name" value="AMP-dep_synth/lig_dom"/>
</dbReference>
<dbReference type="EMBL" id="MU853614">
    <property type="protein sequence ID" value="KAK4141284.1"/>
    <property type="molecule type" value="Genomic_DNA"/>
</dbReference>
<keyword evidence="3" id="KW-1133">Transmembrane helix</keyword>
<protein>
    <submittedName>
        <fullName evidence="6">Uncharacterized protein</fullName>
    </submittedName>
</protein>
<dbReference type="PROSITE" id="PS00455">
    <property type="entry name" value="AMP_BINDING"/>
    <property type="match status" value="1"/>
</dbReference>
<evidence type="ECO:0000256" key="2">
    <source>
        <dbReference type="SAM" id="MobiDB-lite"/>
    </source>
</evidence>
<keyword evidence="7" id="KW-1185">Reference proteome</keyword>
<dbReference type="Gene3D" id="3.30.300.30">
    <property type="match status" value="1"/>
</dbReference>
<dbReference type="SUPFAM" id="SSF56801">
    <property type="entry name" value="Acetyl-CoA synthetase-like"/>
    <property type="match status" value="1"/>
</dbReference>
<organism evidence="6 7">
    <name type="scientific">Dichotomopilus funicola</name>
    <dbReference type="NCBI Taxonomy" id="1934379"/>
    <lineage>
        <taxon>Eukaryota</taxon>
        <taxon>Fungi</taxon>
        <taxon>Dikarya</taxon>
        <taxon>Ascomycota</taxon>
        <taxon>Pezizomycotina</taxon>
        <taxon>Sordariomycetes</taxon>
        <taxon>Sordariomycetidae</taxon>
        <taxon>Sordariales</taxon>
        <taxon>Chaetomiaceae</taxon>
        <taxon>Dichotomopilus</taxon>
    </lineage>
</organism>
<evidence type="ECO:0000313" key="6">
    <source>
        <dbReference type="EMBL" id="KAK4141284.1"/>
    </source>
</evidence>
<comment type="caution">
    <text evidence="6">The sequence shown here is derived from an EMBL/GenBank/DDBJ whole genome shotgun (WGS) entry which is preliminary data.</text>
</comment>
<dbReference type="InterPro" id="IPR025110">
    <property type="entry name" value="AMP-bd_C"/>
</dbReference>
<feature type="domain" description="AMP-binding enzyme C-terminal" evidence="5">
    <location>
        <begin position="495"/>
        <end position="570"/>
    </location>
</feature>
<gene>
    <name evidence="6" type="ORF">C8A04DRAFT_39222</name>
</gene>
<evidence type="ECO:0000256" key="3">
    <source>
        <dbReference type="SAM" id="Phobius"/>
    </source>
</evidence>
<dbReference type="Pfam" id="PF00501">
    <property type="entry name" value="AMP-binding"/>
    <property type="match status" value="1"/>
</dbReference>
<evidence type="ECO:0000259" key="5">
    <source>
        <dbReference type="Pfam" id="PF13193"/>
    </source>
</evidence>
<keyword evidence="3" id="KW-0472">Membrane</keyword>
<dbReference type="Gene3D" id="3.40.50.12780">
    <property type="entry name" value="N-terminal domain of ligase-like"/>
    <property type="match status" value="1"/>
</dbReference>
<evidence type="ECO:0000256" key="1">
    <source>
        <dbReference type="ARBA" id="ARBA00006432"/>
    </source>
</evidence>
<dbReference type="GeneID" id="87821115"/>
<dbReference type="RefSeq" id="XP_062634655.1">
    <property type="nucleotide sequence ID" value="XM_062784502.1"/>
</dbReference>
<feature type="compositionally biased region" description="Basic and acidic residues" evidence="2">
    <location>
        <begin position="575"/>
        <end position="584"/>
    </location>
</feature>
<dbReference type="GO" id="GO:0016405">
    <property type="term" value="F:CoA-ligase activity"/>
    <property type="evidence" value="ECO:0007669"/>
    <property type="project" value="TreeGrafter"/>
</dbReference>
<dbReference type="InterPro" id="IPR020845">
    <property type="entry name" value="AMP-binding_CS"/>
</dbReference>
<name>A0AAN6UYD2_9PEZI</name>
<dbReference type="Pfam" id="PF13193">
    <property type="entry name" value="AMP-binding_C"/>
    <property type="match status" value="1"/>
</dbReference>